<keyword evidence="8" id="KW-0418">Kinase</keyword>
<dbReference type="GO" id="GO:0016236">
    <property type="term" value="P:macroautophagy"/>
    <property type="evidence" value="ECO:0007669"/>
    <property type="project" value="InterPro"/>
</dbReference>
<dbReference type="InterPro" id="IPR000719">
    <property type="entry name" value="Prot_kinase_dom"/>
</dbReference>
<proteinExistence type="predicted"/>
<dbReference type="Pfam" id="PF00069">
    <property type="entry name" value="Pkinase"/>
    <property type="match status" value="1"/>
</dbReference>
<dbReference type="InterPro" id="IPR055231">
    <property type="entry name" value="2AA_helical"/>
</dbReference>
<evidence type="ECO:0000313" key="13">
    <source>
        <dbReference type="Proteomes" id="UP000271162"/>
    </source>
</evidence>
<dbReference type="InterPro" id="IPR015943">
    <property type="entry name" value="WD40/YVTN_repeat-like_dom_sf"/>
</dbReference>
<sequence>MKVAKGRNSEGVCVWKVFLLQEDSAVYEPYRKELFRIRDALTNAPNCCTVRRVYVTPKWAVLIRPFQKQTLCDRLSTRPYIVLQEKMWYIYQLFKAIAQCQKANVCHGDLKPQNVLLSSSNWLQITDFAPFKPTYLPHDNPSSFTFFFDTSRHQHCYLAPERFISSVDYELNHKEKGDKWLFGKEPYTHKLTKIYDLISFLGSLQPSMDLFAAGCVVYELLHDSAKPPFSYGELCHYKRMSSSEAATFLERLLSDIAPQFRPLLKMLLNREPTMRITAQQVLDGSVLHFPKVLDSFFSYLNAFRSKEMTASQSLEGFEQSQMTLHLEPDDVIAKLKRDEGSIWERLTEQEENKPYAVLFISLITANIRVLRGVPAKIVCCLSEVDAQVRAAAVYSITELLQPVEPTTFEDSLLFIDYLLPELSSMLSDKRHPCPNHVLLAVATNLGNIAETAYRFHVVGRSLRNGVADDEISGAENISEAQQAADEKMALQKALSDLFEMLCSSQENCVRHCAVNRNSLVKLYTFFGKMNCGEILLRHIITFLNVKSDWRLRAVFFESLPLCVQENSFDVKPLLQQKADSLKGLHDFEEFVVVHAIHCVTALVETAVLGRYEVMELLGDILPFLAHPNEWIRLCVVELLILLDSHWSLADVHCRLLPMVRPYLEDASLLRLNNKLAILTCLRPPIARDIWKKVTEMSPEQTEALQLFIDRGLRGGTITCNDTWFVRVFGRDTLDSELFENLSRFNRLLLKMAEFRRTAGMEAELTQHKGTIDLSSKQHTKVRRNMHNCTRNSISQTKVIAPVDMNSEWNEMFGDADRLSEKSIEERNNAVNLQMQARSMRTSVCATQLAELLQHKNELYYKKFGGGGGYGRGSRPGSTNTRVGGTLLTHLHEHTDKITQLAVQPDRSRFASSSLDGYVLLWNSHNTTGDGAGAIRSEASFLFDKNHGISSIGWASNEILALAVTDRHLVWTDCAESEPRIVSKVRLPQLEGPPEQIHVSNNVTYLRSHHGVIYCLDLRIGKTSGLLGYHEVWRREVTKYHGLVTSFCVDPFMENWMTMCSTNNELLLWDLRFQVEVFAWKTPHGLLPLRLWSNSLSSTQASPEVALWPSLSDPFCYSQASATEDDLRNVTTALCVCQETGFVYTGDTEGSIRRWNLTRAPLCEYISGPREITARSPYRIAYSEMQGSDGQPTVIYEMRVPNEKVPQTRSFPELRTTASARHRTSISDMLCLRSDILVSAGSDGVIKIWK</sequence>
<dbReference type="PROSITE" id="PS50082">
    <property type="entry name" value="WD_REPEATS_2"/>
    <property type="match status" value="2"/>
</dbReference>
<evidence type="ECO:0000256" key="1">
    <source>
        <dbReference type="ARBA" id="ARBA00004419"/>
    </source>
</evidence>
<dbReference type="GO" id="GO:0071561">
    <property type="term" value="C:nucleus-vacuole junction"/>
    <property type="evidence" value="ECO:0007669"/>
    <property type="project" value="TreeGrafter"/>
</dbReference>
<protein>
    <recommendedName>
        <fullName evidence="2">non-specific serine/threonine protein kinase</fullName>
        <ecNumber evidence="2">2.7.11.1</ecNumber>
    </recommendedName>
</protein>
<dbReference type="AlphaFoldDB" id="A0A0N4YMH5"/>
<dbReference type="Pfam" id="PF22956">
    <property type="entry name" value="VPS15-like_hel"/>
    <property type="match status" value="1"/>
</dbReference>
<dbReference type="InterPro" id="IPR011989">
    <property type="entry name" value="ARM-like"/>
</dbReference>
<dbReference type="InterPro" id="IPR001680">
    <property type="entry name" value="WD40_rpt"/>
</dbReference>
<dbReference type="Pfam" id="PF00400">
    <property type="entry name" value="WD40"/>
    <property type="match status" value="1"/>
</dbReference>
<dbReference type="GO" id="GO:0006623">
    <property type="term" value="P:protein targeting to vacuole"/>
    <property type="evidence" value="ECO:0007669"/>
    <property type="project" value="TreeGrafter"/>
</dbReference>
<dbReference type="GO" id="GO:0005770">
    <property type="term" value="C:late endosome"/>
    <property type="evidence" value="ECO:0007669"/>
    <property type="project" value="TreeGrafter"/>
</dbReference>
<name>A0A0N4YMH5_NIPBR</name>
<dbReference type="InterPro" id="IPR036322">
    <property type="entry name" value="WD40_repeat_dom_sf"/>
</dbReference>
<evidence type="ECO:0000259" key="11">
    <source>
        <dbReference type="PROSITE" id="PS50011"/>
    </source>
</evidence>
<keyword evidence="13" id="KW-1185">Reference proteome</keyword>
<dbReference type="WBParaSite" id="NBR_0001837301-mRNA-1">
    <property type="protein sequence ID" value="NBR_0001837301-mRNA-1"/>
    <property type="gene ID" value="NBR_0001837301"/>
</dbReference>
<dbReference type="GO" id="GO:0034271">
    <property type="term" value="C:phosphatidylinositol 3-kinase complex, class III, type I"/>
    <property type="evidence" value="ECO:0007669"/>
    <property type="project" value="TreeGrafter"/>
</dbReference>
<organism evidence="14">
    <name type="scientific">Nippostrongylus brasiliensis</name>
    <name type="common">Rat hookworm</name>
    <dbReference type="NCBI Taxonomy" id="27835"/>
    <lineage>
        <taxon>Eukaryota</taxon>
        <taxon>Metazoa</taxon>
        <taxon>Ecdysozoa</taxon>
        <taxon>Nematoda</taxon>
        <taxon>Chromadorea</taxon>
        <taxon>Rhabditida</taxon>
        <taxon>Rhabditina</taxon>
        <taxon>Rhabditomorpha</taxon>
        <taxon>Strongyloidea</taxon>
        <taxon>Heligmosomidae</taxon>
        <taxon>Nippostrongylus</taxon>
    </lineage>
</organism>
<reference evidence="14" key="1">
    <citation type="submission" date="2017-02" db="UniProtKB">
        <authorList>
            <consortium name="WormBaseParasite"/>
        </authorList>
    </citation>
    <scope>IDENTIFICATION</scope>
</reference>
<evidence type="ECO:0000256" key="9">
    <source>
        <dbReference type="ARBA" id="ARBA00022840"/>
    </source>
</evidence>
<dbReference type="EMBL" id="UYSL01023364">
    <property type="protein sequence ID" value="VDL82099.1"/>
    <property type="molecule type" value="Genomic_DNA"/>
</dbReference>
<dbReference type="SUPFAM" id="SSF56112">
    <property type="entry name" value="Protein kinase-like (PK-like)"/>
    <property type="match status" value="1"/>
</dbReference>
<evidence type="ECO:0000256" key="2">
    <source>
        <dbReference type="ARBA" id="ARBA00012513"/>
    </source>
</evidence>
<keyword evidence="7" id="KW-0547">Nucleotide-binding</keyword>
<dbReference type="PROSITE" id="PS50011">
    <property type="entry name" value="PROTEIN_KINASE_DOM"/>
    <property type="match status" value="1"/>
</dbReference>
<dbReference type="PROSITE" id="PS50294">
    <property type="entry name" value="WD_REPEATS_REGION"/>
    <property type="match status" value="2"/>
</dbReference>
<dbReference type="SUPFAM" id="SSF50978">
    <property type="entry name" value="WD40 repeat-like"/>
    <property type="match status" value="1"/>
</dbReference>
<keyword evidence="6" id="KW-0677">Repeat</keyword>
<evidence type="ECO:0000256" key="5">
    <source>
        <dbReference type="ARBA" id="ARBA00022679"/>
    </source>
</evidence>
<dbReference type="SMART" id="SM00220">
    <property type="entry name" value="S_TKc"/>
    <property type="match status" value="1"/>
</dbReference>
<keyword evidence="4 10" id="KW-0853">WD repeat</keyword>
<dbReference type="InterPro" id="IPR016024">
    <property type="entry name" value="ARM-type_fold"/>
</dbReference>
<dbReference type="Gene3D" id="1.10.510.10">
    <property type="entry name" value="Transferase(Phosphotransferase) domain 1"/>
    <property type="match status" value="1"/>
</dbReference>
<reference evidence="12 13" key="2">
    <citation type="submission" date="2018-11" db="EMBL/GenBank/DDBJ databases">
        <authorList>
            <consortium name="Pathogen Informatics"/>
        </authorList>
    </citation>
    <scope>NUCLEOTIDE SEQUENCE [LARGE SCALE GENOMIC DNA]</scope>
</reference>
<dbReference type="PROSITE" id="PS00108">
    <property type="entry name" value="PROTEIN_KINASE_ST"/>
    <property type="match status" value="1"/>
</dbReference>
<keyword evidence="9" id="KW-0067">ATP-binding</keyword>
<dbReference type="GO" id="GO:0004674">
    <property type="term" value="F:protein serine/threonine kinase activity"/>
    <property type="evidence" value="ECO:0007669"/>
    <property type="project" value="UniProtKB-KW"/>
</dbReference>
<gene>
    <name evidence="12" type="ORF">NBR_LOCUS18374</name>
</gene>
<dbReference type="EC" id="2.7.11.1" evidence="2"/>
<dbReference type="Proteomes" id="UP000271162">
    <property type="component" value="Unassembled WGS sequence"/>
</dbReference>
<dbReference type="InterPro" id="IPR045162">
    <property type="entry name" value="Vps15-like"/>
</dbReference>
<dbReference type="STRING" id="27835.A0A0N4YMH5"/>
<evidence type="ECO:0000313" key="14">
    <source>
        <dbReference type="WBParaSite" id="NBR_0001837301-mRNA-1"/>
    </source>
</evidence>
<accession>A0A0N4YMH5</accession>
<dbReference type="Gene3D" id="2.130.10.10">
    <property type="entry name" value="YVTN repeat-like/Quinoprotein amine dehydrogenase"/>
    <property type="match status" value="1"/>
</dbReference>
<dbReference type="OMA" id="MLMMRID"/>
<dbReference type="SUPFAM" id="SSF48371">
    <property type="entry name" value="ARM repeat"/>
    <property type="match status" value="1"/>
</dbReference>
<evidence type="ECO:0000256" key="6">
    <source>
        <dbReference type="ARBA" id="ARBA00022737"/>
    </source>
</evidence>
<dbReference type="SMART" id="SM00320">
    <property type="entry name" value="WD40"/>
    <property type="match status" value="4"/>
</dbReference>
<evidence type="ECO:0000256" key="3">
    <source>
        <dbReference type="ARBA" id="ARBA00022527"/>
    </source>
</evidence>
<dbReference type="PANTHER" id="PTHR17583:SF0">
    <property type="entry name" value="PHOSPHOINOSITIDE 3-KINASE REGULATORY SUBUNIT 4"/>
    <property type="match status" value="1"/>
</dbReference>
<dbReference type="GO" id="GO:0005776">
    <property type="term" value="C:autophagosome"/>
    <property type="evidence" value="ECO:0007669"/>
    <property type="project" value="UniProtKB-SubCell"/>
</dbReference>
<evidence type="ECO:0000256" key="7">
    <source>
        <dbReference type="ARBA" id="ARBA00022741"/>
    </source>
</evidence>
<dbReference type="GO" id="GO:0034272">
    <property type="term" value="C:phosphatidylinositol 3-kinase complex, class III, type II"/>
    <property type="evidence" value="ECO:0007669"/>
    <property type="project" value="TreeGrafter"/>
</dbReference>
<keyword evidence="3" id="KW-0723">Serine/threonine-protein kinase</keyword>
<dbReference type="InterPro" id="IPR011009">
    <property type="entry name" value="Kinase-like_dom_sf"/>
</dbReference>
<feature type="domain" description="Protein kinase" evidence="11">
    <location>
        <begin position="1"/>
        <end position="297"/>
    </location>
</feature>
<evidence type="ECO:0000256" key="4">
    <source>
        <dbReference type="ARBA" id="ARBA00022574"/>
    </source>
</evidence>
<comment type="subcellular location">
    <subcellularLocation>
        <location evidence="1">Cytoplasmic vesicle</location>
        <location evidence="1">Autophagosome</location>
    </subcellularLocation>
</comment>
<dbReference type="PANTHER" id="PTHR17583">
    <property type="entry name" value="PHOSPHOINOSITIDE 3-KINASE REGULATORY SUBUNIT 4"/>
    <property type="match status" value="1"/>
</dbReference>
<dbReference type="GO" id="GO:0005524">
    <property type="term" value="F:ATP binding"/>
    <property type="evidence" value="ECO:0007669"/>
    <property type="project" value="UniProtKB-KW"/>
</dbReference>
<dbReference type="GO" id="GO:0045324">
    <property type="term" value="P:late endosome to vacuole transport"/>
    <property type="evidence" value="ECO:0007669"/>
    <property type="project" value="InterPro"/>
</dbReference>
<evidence type="ECO:0000256" key="8">
    <source>
        <dbReference type="ARBA" id="ARBA00022777"/>
    </source>
</evidence>
<dbReference type="Gene3D" id="1.25.10.10">
    <property type="entry name" value="Leucine-rich Repeat Variant"/>
    <property type="match status" value="1"/>
</dbReference>
<feature type="repeat" description="WD" evidence="10">
    <location>
        <begin position="890"/>
        <end position="922"/>
    </location>
</feature>
<evidence type="ECO:0000256" key="10">
    <source>
        <dbReference type="PROSITE-ProRule" id="PRU00221"/>
    </source>
</evidence>
<keyword evidence="5" id="KW-0808">Transferase</keyword>
<evidence type="ECO:0000313" key="12">
    <source>
        <dbReference type="EMBL" id="VDL82099.1"/>
    </source>
</evidence>
<dbReference type="InterPro" id="IPR008271">
    <property type="entry name" value="Ser/Thr_kinase_AS"/>
</dbReference>
<feature type="repeat" description="WD" evidence="10">
    <location>
        <begin position="1233"/>
        <end position="1249"/>
    </location>
</feature>